<feature type="domain" description="NmrA-like" evidence="3">
    <location>
        <begin position="5"/>
        <end position="224"/>
    </location>
</feature>
<dbReference type="InterPro" id="IPR008030">
    <property type="entry name" value="NmrA-like"/>
</dbReference>
<evidence type="ECO:0000313" key="4">
    <source>
        <dbReference type="EMBL" id="KAF0325760.1"/>
    </source>
</evidence>
<evidence type="ECO:0000313" key="5">
    <source>
        <dbReference type="Proteomes" id="UP000434172"/>
    </source>
</evidence>
<evidence type="ECO:0000256" key="1">
    <source>
        <dbReference type="ARBA" id="ARBA00022857"/>
    </source>
</evidence>
<dbReference type="Pfam" id="PF05368">
    <property type="entry name" value="NmrA"/>
    <property type="match status" value="1"/>
</dbReference>
<sequence>MSLTKVVVVGASGNIGRGVLPQLLQSGLDLTIISREDSAATFPKEAKVIKSDFSEGSLVEALYGQDAVVSMLPIVALGEQQKVAEAAIKAGVKRFIPSEYGSDSSSDLVIEAVPFFRPKKAQLDWLTSHEEQISWTAIITGPFFDWGLELGMTGFDLNNRVATLVDGGNTQFTTSTVAQIGRAIISVLKHPSETRNQLVFVESFTTTQLEILNALQEATGQDWKVKEETSENVRLDGFKKLGEGDYVGGGASVIMALVLGSEALEDHTSVKGGIWNERLGLEKESVEDTVRAVIKQ</sequence>
<keyword evidence="5" id="KW-1185">Reference proteome</keyword>
<proteinExistence type="predicted"/>
<dbReference type="Proteomes" id="UP000434172">
    <property type="component" value="Unassembled WGS sequence"/>
</dbReference>
<reference evidence="4 5" key="1">
    <citation type="submission" date="2019-12" db="EMBL/GenBank/DDBJ databases">
        <title>A genome sequence resource for the geographically widespread anthracnose pathogen Colletotrichum asianum.</title>
        <authorList>
            <person name="Meng Y."/>
        </authorList>
    </citation>
    <scope>NUCLEOTIDE SEQUENCE [LARGE SCALE GENOMIC DNA]</scope>
    <source>
        <strain evidence="4 5">ICMP 18580</strain>
    </source>
</reference>
<evidence type="ECO:0000259" key="3">
    <source>
        <dbReference type="Pfam" id="PF05368"/>
    </source>
</evidence>
<keyword evidence="2" id="KW-0560">Oxidoreductase</keyword>
<organism evidence="4 5">
    <name type="scientific">Colletotrichum asianum</name>
    <dbReference type="NCBI Taxonomy" id="702518"/>
    <lineage>
        <taxon>Eukaryota</taxon>
        <taxon>Fungi</taxon>
        <taxon>Dikarya</taxon>
        <taxon>Ascomycota</taxon>
        <taxon>Pezizomycotina</taxon>
        <taxon>Sordariomycetes</taxon>
        <taxon>Hypocreomycetidae</taxon>
        <taxon>Glomerellales</taxon>
        <taxon>Glomerellaceae</taxon>
        <taxon>Colletotrichum</taxon>
        <taxon>Colletotrichum gloeosporioides species complex</taxon>
    </lineage>
</organism>
<dbReference type="PANTHER" id="PTHR47706:SF9">
    <property type="entry name" value="NMRA-LIKE DOMAIN-CONTAINING PROTEIN-RELATED"/>
    <property type="match status" value="1"/>
</dbReference>
<evidence type="ECO:0000256" key="2">
    <source>
        <dbReference type="ARBA" id="ARBA00023002"/>
    </source>
</evidence>
<gene>
    <name evidence="4" type="ORF">GQ607_006892</name>
</gene>
<dbReference type="EMBL" id="WOWK01000034">
    <property type="protein sequence ID" value="KAF0325760.1"/>
    <property type="molecule type" value="Genomic_DNA"/>
</dbReference>
<keyword evidence="1" id="KW-0521">NADP</keyword>
<dbReference type="Gene3D" id="3.40.50.720">
    <property type="entry name" value="NAD(P)-binding Rossmann-like Domain"/>
    <property type="match status" value="1"/>
</dbReference>
<dbReference type="InterPro" id="IPR036291">
    <property type="entry name" value="NAD(P)-bd_dom_sf"/>
</dbReference>
<name>A0A8H3WG84_9PEZI</name>
<dbReference type="SUPFAM" id="SSF51735">
    <property type="entry name" value="NAD(P)-binding Rossmann-fold domains"/>
    <property type="match status" value="1"/>
</dbReference>
<protein>
    <recommendedName>
        <fullName evidence="3">NmrA-like domain-containing protein</fullName>
    </recommendedName>
</protein>
<dbReference type="CDD" id="cd05259">
    <property type="entry name" value="PCBER_SDR_a"/>
    <property type="match status" value="1"/>
</dbReference>
<dbReference type="AlphaFoldDB" id="A0A8H3WG84"/>
<accession>A0A8H3WG84</accession>
<dbReference type="Gene3D" id="3.90.25.10">
    <property type="entry name" value="UDP-galactose 4-epimerase, domain 1"/>
    <property type="match status" value="1"/>
</dbReference>
<dbReference type="PANTHER" id="PTHR47706">
    <property type="entry name" value="NMRA-LIKE FAMILY PROTEIN"/>
    <property type="match status" value="1"/>
</dbReference>
<comment type="caution">
    <text evidence="4">The sequence shown here is derived from an EMBL/GenBank/DDBJ whole genome shotgun (WGS) entry which is preliminary data.</text>
</comment>
<dbReference type="InterPro" id="IPR045312">
    <property type="entry name" value="PCBER-like"/>
</dbReference>
<dbReference type="OrthoDB" id="9984533at2759"/>
<dbReference type="InterPro" id="IPR051609">
    <property type="entry name" value="NmrA/Isoflavone_reductase-like"/>
</dbReference>
<dbReference type="GO" id="GO:0016491">
    <property type="term" value="F:oxidoreductase activity"/>
    <property type="evidence" value="ECO:0007669"/>
    <property type="project" value="UniProtKB-KW"/>
</dbReference>